<dbReference type="AlphaFoldDB" id="A0A0D0CAT0"/>
<keyword evidence="1" id="KW-1133">Transmembrane helix</keyword>
<gene>
    <name evidence="2" type="ORF">GYMLUDRAFT_64550</name>
</gene>
<keyword evidence="1" id="KW-0472">Membrane</keyword>
<feature type="transmembrane region" description="Helical" evidence="1">
    <location>
        <begin position="563"/>
        <end position="587"/>
    </location>
</feature>
<feature type="transmembrane region" description="Helical" evidence="1">
    <location>
        <begin position="62"/>
        <end position="86"/>
    </location>
</feature>
<proteinExistence type="predicted"/>
<evidence type="ECO:0000256" key="1">
    <source>
        <dbReference type="SAM" id="Phobius"/>
    </source>
</evidence>
<reference evidence="2 3" key="1">
    <citation type="submission" date="2014-04" db="EMBL/GenBank/DDBJ databases">
        <title>Evolutionary Origins and Diversification of the Mycorrhizal Mutualists.</title>
        <authorList>
            <consortium name="DOE Joint Genome Institute"/>
            <consortium name="Mycorrhizal Genomics Consortium"/>
            <person name="Kohler A."/>
            <person name="Kuo A."/>
            <person name="Nagy L.G."/>
            <person name="Floudas D."/>
            <person name="Copeland A."/>
            <person name="Barry K.W."/>
            <person name="Cichocki N."/>
            <person name="Veneault-Fourrey C."/>
            <person name="LaButti K."/>
            <person name="Lindquist E.A."/>
            <person name="Lipzen A."/>
            <person name="Lundell T."/>
            <person name="Morin E."/>
            <person name="Murat C."/>
            <person name="Riley R."/>
            <person name="Ohm R."/>
            <person name="Sun H."/>
            <person name="Tunlid A."/>
            <person name="Henrissat B."/>
            <person name="Grigoriev I.V."/>
            <person name="Hibbett D.S."/>
            <person name="Martin F."/>
        </authorList>
    </citation>
    <scope>NUCLEOTIDE SEQUENCE [LARGE SCALE GENOMIC DNA]</scope>
    <source>
        <strain evidence="2 3">FD-317 M1</strain>
    </source>
</reference>
<feature type="transmembrane region" description="Helical" evidence="1">
    <location>
        <begin position="156"/>
        <end position="177"/>
    </location>
</feature>
<name>A0A0D0CAT0_9AGAR</name>
<organism evidence="2 3">
    <name type="scientific">Collybiopsis luxurians FD-317 M1</name>
    <dbReference type="NCBI Taxonomy" id="944289"/>
    <lineage>
        <taxon>Eukaryota</taxon>
        <taxon>Fungi</taxon>
        <taxon>Dikarya</taxon>
        <taxon>Basidiomycota</taxon>
        <taxon>Agaricomycotina</taxon>
        <taxon>Agaricomycetes</taxon>
        <taxon>Agaricomycetidae</taxon>
        <taxon>Agaricales</taxon>
        <taxon>Marasmiineae</taxon>
        <taxon>Omphalotaceae</taxon>
        <taxon>Collybiopsis</taxon>
        <taxon>Collybiopsis luxurians</taxon>
    </lineage>
</organism>
<dbReference type="Proteomes" id="UP000053593">
    <property type="component" value="Unassembled WGS sequence"/>
</dbReference>
<sequence length="649" mass="71414">MDELLLIPHKRPFSPQSLAFGEYTSEDSVGSKNSENLMPYSHHKGETSQRPHFSTANKRSGYLTILSFFFLAVLVACMNHIAFLQLDGKETGSHTTQFWVTIFKNIFPSAVALFLLIGLKACLSQVVRVRLPVTCNLLIHLPVMQALYRIHLSPNSLALVNLIASPPTFLNTVSILCESSMRASNLWFAFLAAITQSVALTSIFIPGTLTVAQTPPHIQSVKIPTIDFNVINPKTSSLASLETFYISNEGNDKAHVYQTWAFAGPSQRWHQLILRSASSSKAPTWDPPDGCGSMCTYNFSYVAPALSCTELSKKDIWPSGKVNGSDSLLPFPVLNRTVNPYGFSETDKYFFYNSSWSLNTLGKIFESSMYLDVIYMESFNTTTLDGLGMFNYPNPSQWTPRGARCAYQNATYEATTAFSNNAQSSSTRVTEWHGPISNYTDAGESTTNMNLSFLSIAQSFNVLLEGSAYYDGAGDVFTQDTQAFYAAPLFNLTSDLRNFTETNGPTEPRTAYYFSLSSSFGGNLSAGLQELLGNVTLAFVNEQMASFHADILVTPNSTQYAYLAWRLGLIYGTIFGGSFVVIAYGLYCLHVNGTTAIFDLEHIVRMTAGSTGLHECAAHPQFGSTLVRGAFFSEPDGGTHDQRVVLDVD</sequence>
<accession>A0A0D0CAT0</accession>
<dbReference type="OrthoDB" id="3158487at2759"/>
<protein>
    <submittedName>
        <fullName evidence="2">Uncharacterized protein</fullName>
    </submittedName>
</protein>
<evidence type="ECO:0000313" key="3">
    <source>
        <dbReference type="Proteomes" id="UP000053593"/>
    </source>
</evidence>
<feature type="transmembrane region" description="Helical" evidence="1">
    <location>
        <begin position="131"/>
        <end position="150"/>
    </location>
</feature>
<dbReference type="HOGENOM" id="CLU_436171_0_0_1"/>
<keyword evidence="1" id="KW-0812">Transmembrane</keyword>
<dbReference type="EMBL" id="KN834851">
    <property type="protein sequence ID" value="KIK51953.1"/>
    <property type="molecule type" value="Genomic_DNA"/>
</dbReference>
<evidence type="ECO:0000313" key="2">
    <source>
        <dbReference type="EMBL" id="KIK51953.1"/>
    </source>
</evidence>
<feature type="transmembrane region" description="Helical" evidence="1">
    <location>
        <begin position="98"/>
        <end position="119"/>
    </location>
</feature>
<keyword evidence="3" id="KW-1185">Reference proteome</keyword>
<feature type="transmembrane region" description="Helical" evidence="1">
    <location>
        <begin position="186"/>
        <end position="205"/>
    </location>
</feature>